<gene>
    <name evidence="2" type="ORF">cyUS11a</name>
</gene>
<evidence type="ECO:0000256" key="1">
    <source>
        <dbReference type="SAM" id="Phobius"/>
    </source>
</evidence>
<reference evidence="2 3" key="1">
    <citation type="journal article" date="2011" name="J. Virol.">
        <title>Genomic sequencing and characterization of cynomolgus macaque cytomegalovirus.</title>
        <authorList>
            <person name="Marsh A.K."/>
            <person name="Willer D.O."/>
            <person name="Ambagala A.P."/>
            <person name="Dzamba M."/>
            <person name="Chan J.K."/>
            <person name="Pilon R."/>
            <person name="Fournier J."/>
            <person name="Sandstrom P."/>
            <person name="Brudno M."/>
            <person name="Macdonald K.S."/>
        </authorList>
    </citation>
    <scope>NUCLEOTIDE SEQUENCE [LARGE SCALE GENOMIC DNA]</scope>
    <source>
        <strain evidence="2 3">Ottawa</strain>
    </source>
</reference>
<feature type="transmembrane region" description="Helical" evidence="1">
    <location>
        <begin position="178"/>
        <end position="201"/>
    </location>
</feature>
<sequence>MKLGGNILTGHISRQKTPFISHVQPLKSKASNNPLFNMRLLVVFLLAYFWIQDIAMADDSDIEEANATCTITGGILEVTWCMMGKALPNETTVFPYYESRENSQRKRCLPMPNTTFSSNDTICLTTRTPAPADLGRILLRECRECTCAIPCYPETIASWDFLFNGDFRRLVHEERYATIAWLWCMNIMLGTAIVLVVIAIGCAIGECCWKCFTEPRIPYRPLSSKED</sequence>
<name>G8H0V9_9BETA</name>
<evidence type="ECO:0000313" key="3">
    <source>
        <dbReference type="Proteomes" id="UP000174965"/>
    </source>
</evidence>
<protein>
    <submittedName>
        <fullName evidence="2">Membrane glycoprotein US11</fullName>
    </submittedName>
</protein>
<dbReference type="Proteomes" id="UP000174965">
    <property type="component" value="Segment"/>
</dbReference>
<dbReference type="EMBL" id="JN227533">
    <property type="protein sequence ID" value="AEQ32307.1"/>
    <property type="molecule type" value="Genomic_DNA"/>
</dbReference>
<keyword evidence="3" id="KW-1185">Reference proteome</keyword>
<keyword evidence="1" id="KW-0472">Membrane</keyword>
<accession>G8H0V9</accession>
<organism evidence="2 3">
    <name type="scientific">macacine betaherpesvirus 8</name>
    <dbReference type="NCBI Taxonomy" id="2560567"/>
    <lineage>
        <taxon>Viruses</taxon>
        <taxon>Duplodnaviria</taxon>
        <taxon>Heunggongvirae</taxon>
        <taxon>Peploviricota</taxon>
        <taxon>Herviviricetes</taxon>
        <taxon>Herpesvirales</taxon>
        <taxon>Orthoherpesviridae</taxon>
        <taxon>Betaherpesvirinae</taxon>
        <taxon>Cytomegalovirus</taxon>
        <taxon>Cytomegalovirus macacinebeta8</taxon>
    </lineage>
</organism>
<keyword evidence="1" id="KW-0812">Transmembrane</keyword>
<evidence type="ECO:0000313" key="2">
    <source>
        <dbReference type="EMBL" id="AEQ32307.1"/>
    </source>
</evidence>
<proteinExistence type="predicted"/>
<keyword evidence="1" id="KW-1133">Transmembrane helix</keyword>